<evidence type="ECO:0000313" key="4">
    <source>
        <dbReference type="EMBL" id="EHK43113.1"/>
    </source>
</evidence>
<evidence type="ECO:0000259" key="2">
    <source>
        <dbReference type="Pfam" id="PF01909"/>
    </source>
</evidence>
<dbReference type="Proteomes" id="UP000005426">
    <property type="component" value="Unassembled WGS sequence"/>
</dbReference>
<dbReference type="InterPro" id="IPR027443">
    <property type="entry name" value="IPNS-like_sf"/>
</dbReference>
<name>G9P409_HYPAI</name>
<keyword evidence="5" id="KW-1185">Reference proteome</keyword>
<feature type="domain" description="Aspartyl/asparaginy/proline hydroxylase" evidence="3">
    <location>
        <begin position="14"/>
        <end position="177"/>
    </location>
</feature>
<dbReference type="GO" id="GO:0016779">
    <property type="term" value="F:nucleotidyltransferase activity"/>
    <property type="evidence" value="ECO:0007669"/>
    <property type="project" value="InterPro"/>
</dbReference>
<dbReference type="InterPro" id="IPR002934">
    <property type="entry name" value="Polymerase_NTP_transf_dom"/>
</dbReference>
<gene>
    <name evidence="4" type="ORF">TRIATDRAFT_285763</name>
</gene>
<comment type="similarity">
    <text evidence="1">Belongs to the aspartyl/asparaginyl beta-hydroxylase family.</text>
</comment>
<dbReference type="EMBL" id="ABDG02000026">
    <property type="protein sequence ID" value="EHK43113.1"/>
    <property type="molecule type" value="Genomic_DNA"/>
</dbReference>
<evidence type="ECO:0000256" key="1">
    <source>
        <dbReference type="ARBA" id="ARBA00007730"/>
    </source>
</evidence>
<dbReference type="eggNOG" id="ENOG502T0W7">
    <property type="taxonomic scope" value="Eukaryota"/>
</dbReference>
<dbReference type="Pfam" id="PF01909">
    <property type="entry name" value="NTP_transf_2"/>
    <property type="match status" value="1"/>
</dbReference>
<evidence type="ECO:0000259" key="3">
    <source>
        <dbReference type="Pfam" id="PF05118"/>
    </source>
</evidence>
<dbReference type="AlphaFoldDB" id="G9P409"/>
<dbReference type="InterPro" id="IPR043519">
    <property type="entry name" value="NT_sf"/>
</dbReference>
<dbReference type="OrthoDB" id="5338920at2759"/>
<dbReference type="Gene3D" id="2.60.120.330">
    <property type="entry name" value="B-lactam Antibiotic, Isopenicillin N Synthase, Chain"/>
    <property type="match status" value="1"/>
</dbReference>
<protein>
    <recommendedName>
        <fullName evidence="6">Aspartyl/asparaginy/proline hydroxylase domain-containing protein</fullName>
    </recommendedName>
</protein>
<sequence length="533" mass="60862">MSTNRLIENISQLSEVEMDVLHAMEGEVSSASIPYETVYREFQSGGWQTALLYTPEGGNEDGTVRDGAAIPTELVRKLPAVYQFLEDLGLDYFTVRIARNSPDSWLWEHRDYNELAAQKSRLRLHVPLASSPSALIHFDESAICMASGWIWKLNPTASHAISNTGLEPRTHLILDCYVNQRLREMLNHEILQQDRVQRLPHLAPEERKALIHQAGILLTQNGMKEAEEYLLKTFHKFNLGGETSYDLVIDFYNEIGFRSRENYWISVQFSHIHRRAKVDVDETMESLHGTVFSDLHNLSSLPQFEILQSISQTCRHCSGLEQLFVRGSLARGDFDLNSDVDLLCVVAAPEYINFIKKVDSDIKEHHGALMERWVDTIVKDFGGIGFVYLLQTEKGPFQLDLYVSCSGHPSFARLATVPHKVQIFRQTPDESQTKAHLDELLYRLHSKEIKCYISALHGLEPSASRLLTELGILGFMIAKCLGRGDIFVALSEYHMWQRCFIKLARSKFDKPHLEYGFYHLKRLMAKPSESGHL</sequence>
<reference evidence="4 5" key="1">
    <citation type="journal article" date="2011" name="Genome Biol.">
        <title>Comparative genome sequence analysis underscores mycoparasitism as the ancestral life style of Trichoderma.</title>
        <authorList>
            <person name="Kubicek C.P."/>
            <person name="Herrera-Estrella A."/>
            <person name="Seidl-Seiboth V."/>
            <person name="Martinez D.A."/>
            <person name="Druzhinina I.S."/>
            <person name="Thon M."/>
            <person name="Zeilinger S."/>
            <person name="Casas-Flores S."/>
            <person name="Horwitz B.A."/>
            <person name="Mukherjee P.K."/>
            <person name="Mukherjee M."/>
            <person name="Kredics L."/>
            <person name="Alcaraz L.D."/>
            <person name="Aerts A."/>
            <person name="Antal Z."/>
            <person name="Atanasova L."/>
            <person name="Cervantes-Badillo M.G."/>
            <person name="Challacombe J."/>
            <person name="Chertkov O."/>
            <person name="McCluskey K."/>
            <person name="Coulpier F."/>
            <person name="Deshpande N."/>
            <person name="von Doehren H."/>
            <person name="Ebbole D.J."/>
            <person name="Esquivel-Naranjo E.U."/>
            <person name="Fekete E."/>
            <person name="Flipphi M."/>
            <person name="Glaser F."/>
            <person name="Gomez-Rodriguez E.Y."/>
            <person name="Gruber S."/>
            <person name="Han C."/>
            <person name="Henrissat B."/>
            <person name="Hermosa R."/>
            <person name="Hernandez-Onate M."/>
            <person name="Karaffa L."/>
            <person name="Kosti I."/>
            <person name="Le Crom S."/>
            <person name="Lindquist E."/>
            <person name="Lucas S."/>
            <person name="Luebeck M."/>
            <person name="Luebeck P.S."/>
            <person name="Margeot A."/>
            <person name="Metz B."/>
            <person name="Misra M."/>
            <person name="Nevalainen H."/>
            <person name="Omann M."/>
            <person name="Packer N."/>
            <person name="Perrone G."/>
            <person name="Uresti-Rivera E.E."/>
            <person name="Salamov A."/>
            <person name="Schmoll M."/>
            <person name="Seiboth B."/>
            <person name="Shapiro H."/>
            <person name="Sukno S."/>
            <person name="Tamayo-Ramos J.A."/>
            <person name="Tisch D."/>
            <person name="Wiest A."/>
            <person name="Wilkinson H.H."/>
            <person name="Zhang M."/>
            <person name="Coutinho P.M."/>
            <person name="Kenerley C.M."/>
            <person name="Monte E."/>
            <person name="Baker S.E."/>
            <person name="Grigoriev I.V."/>
        </authorList>
    </citation>
    <scope>NUCLEOTIDE SEQUENCE [LARGE SCALE GENOMIC DNA]</scope>
    <source>
        <strain evidence="5">ATCC 20476 / IMI 206040</strain>
    </source>
</reference>
<accession>G9P409</accession>
<dbReference type="SUPFAM" id="SSF81301">
    <property type="entry name" value="Nucleotidyltransferase"/>
    <property type="match status" value="1"/>
</dbReference>
<organism evidence="4 5">
    <name type="scientific">Hypocrea atroviridis (strain ATCC 20476 / IMI 206040)</name>
    <name type="common">Trichoderma atroviride</name>
    <dbReference type="NCBI Taxonomy" id="452589"/>
    <lineage>
        <taxon>Eukaryota</taxon>
        <taxon>Fungi</taxon>
        <taxon>Dikarya</taxon>
        <taxon>Ascomycota</taxon>
        <taxon>Pezizomycotina</taxon>
        <taxon>Sordariomycetes</taxon>
        <taxon>Hypocreomycetidae</taxon>
        <taxon>Hypocreales</taxon>
        <taxon>Hypocreaceae</taxon>
        <taxon>Trichoderma</taxon>
    </lineage>
</organism>
<evidence type="ECO:0000313" key="5">
    <source>
        <dbReference type="Proteomes" id="UP000005426"/>
    </source>
</evidence>
<proteinExistence type="inferred from homology"/>
<dbReference type="CDD" id="cd05403">
    <property type="entry name" value="NT_KNTase_like"/>
    <property type="match status" value="1"/>
</dbReference>
<dbReference type="InterPro" id="IPR007803">
    <property type="entry name" value="Asp/Arg/Pro-Hydrxlase"/>
</dbReference>
<dbReference type="KEGG" id="tatv:25779724"/>
<evidence type="ECO:0008006" key="6">
    <source>
        <dbReference type="Google" id="ProtNLM"/>
    </source>
</evidence>
<dbReference type="Pfam" id="PF05118">
    <property type="entry name" value="Asp_Arg_Hydrox"/>
    <property type="match status" value="1"/>
</dbReference>
<comment type="caution">
    <text evidence="4">The sequence shown here is derived from an EMBL/GenBank/DDBJ whole genome shotgun (WGS) entry which is preliminary data.</text>
</comment>
<dbReference type="Gene3D" id="3.30.460.10">
    <property type="entry name" value="Beta Polymerase, domain 2"/>
    <property type="match status" value="1"/>
</dbReference>
<dbReference type="GeneID" id="25779724"/>
<dbReference type="HOGENOM" id="CLU_510950_0_0_1"/>
<feature type="domain" description="Polymerase nucleotidyl transferase" evidence="2">
    <location>
        <begin position="319"/>
        <end position="365"/>
    </location>
</feature>
<dbReference type="SUPFAM" id="SSF51197">
    <property type="entry name" value="Clavaminate synthase-like"/>
    <property type="match status" value="1"/>
</dbReference>